<dbReference type="InterPro" id="IPR036388">
    <property type="entry name" value="WH-like_DNA-bd_sf"/>
</dbReference>
<proteinExistence type="inferred from homology"/>
<dbReference type="AlphaFoldDB" id="A0A556AVY8"/>
<evidence type="ECO:0000256" key="4">
    <source>
        <dbReference type="ARBA" id="ARBA00023163"/>
    </source>
</evidence>
<dbReference type="Gene3D" id="1.10.10.10">
    <property type="entry name" value="Winged helix-like DNA-binding domain superfamily/Winged helix DNA-binding domain"/>
    <property type="match status" value="1"/>
</dbReference>
<dbReference type="PANTHER" id="PTHR30126:SF94">
    <property type="entry name" value="LYSR FAMILY TRANSCRIPTIONAL REGULATOR"/>
    <property type="match status" value="1"/>
</dbReference>
<keyword evidence="3" id="KW-0238">DNA-binding</keyword>
<dbReference type="OrthoDB" id="9803735at2"/>
<keyword evidence="2" id="KW-0805">Transcription regulation</keyword>
<evidence type="ECO:0000259" key="5">
    <source>
        <dbReference type="PROSITE" id="PS50931"/>
    </source>
</evidence>
<evidence type="ECO:0000256" key="2">
    <source>
        <dbReference type="ARBA" id="ARBA00023015"/>
    </source>
</evidence>
<dbReference type="Gene3D" id="3.40.190.290">
    <property type="match status" value="1"/>
</dbReference>
<dbReference type="SUPFAM" id="SSF46785">
    <property type="entry name" value="Winged helix' DNA-binding domain"/>
    <property type="match status" value="1"/>
</dbReference>
<dbReference type="Proteomes" id="UP000318405">
    <property type="component" value="Unassembled WGS sequence"/>
</dbReference>
<reference evidence="6 7" key="1">
    <citation type="submission" date="2019-07" db="EMBL/GenBank/DDBJ databases">
        <title>Qingshengfaniella alkalisoli gen. nov., sp. nov., isolated from saline soil.</title>
        <authorList>
            <person name="Xu L."/>
            <person name="Huang X.-X."/>
            <person name="Sun J.-Q."/>
        </authorList>
    </citation>
    <scope>NUCLEOTIDE SEQUENCE [LARGE SCALE GENOMIC DNA]</scope>
    <source>
        <strain evidence="6 7">DSM 27279</strain>
    </source>
</reference>
<keyword evidence="7" id="KW-1185">Reference proteome</keyword>
<evidence type="ECO:0000256" key="3">
    <source>
        <dbReference type="ARBA" id="ARBA00023125"/>
    </source>
</evidence>
<dbReference type="SUPFAM" id="SSF53850">
    <property type="entry name" value="Periplasmic binding protein-like II"/>
    <property type="match status" value="1"/>
</dbReference>
<dbReference type="PROSITE" id="PS50931">
    <property type="entry name" value="HTH_LYSR"/>
    <property type="match status" value="1"/>
</dbReference>
<evidence type="ECO:0000256" key="1">
    <source>
        <dbReference type="ARBA" id="ARBA00009437"/>
    </source>
</evidence>
<dbReference type="PANTHER" id="PTHR30126">
    <property type="entry name" value="HTH-TYPE TRANSCRIPTIONAL REGULATOR"/>
    <property type="match status" value="1"/>
</dbReference>
<comment type="caution">
    <text evidence="6">The sequence shown here is derived from an EMBL/GenBank/DDBJ whole genome shotgun (WGS) entry which is preliminary data.</text>
</comment>
<dbReference type="InterPro" id="IPR036390">
    <property type="entry name" value="WH_DNA-bd_sf"/>
</dbReference>
<dbReference type="InterPro" id="IPR005119">
    <property type="entry name" value="LysR_subst-bd"/>
</dbReference>
<keyword evidence="4" id="KW-0804">Transcription</keyword>
<evidence type="ECO:0000313" key="6">
    <source>
        <dbReference type="EMBL" id="TSH97118.1"/>
    </source>
</evidence>
<sequence>METDFLKTLLRVAETGSMAQAARSLDMTPGAVAHHVHALEDMLGVALVARSGRTVMPTPAGYRLLERARPLLADVVQLRACVHESSFEGELRIGAINTVLHTVFPQIMDTFVAAYPRVRLHVHSGVSHQLFDLIQQDALDVAVCLHPQFALAKTFTWTALREEPLVVLAPGRWARRDPMALLREEAFVRYDRSLGGGKQADAYLRRHDILPHERVELTSLLAIAMMVDRGLGVSLVPDVQSPLTAHLRLARLALPDAPEPRSFGVLCKRGSFRASLAQAFRDVASEVAAVPAT</sequence>
<evidence type="ECO:0000313" key="7">
    <source>
        <dbReference type="Proteomes" id="UP000318405"/>
    </source>
</evidence>
<dbReference type="FunFam" id="1.10.10.10:FF:000001">
    <property type="entry name" value="LysR family transcriptional regulator"/>
    <property type="match status" value="1"/>
</dbReference>
<dbReference type="RefSeq" id="WP_143947485.1">
    <property type="nucleotide sequence ID" value="NZ_BAABMB010000002.1"/>
</dbReference>
<comment type="similarity">
    <text evidence="1">Belongs to the LysR transcriptional regulatory family.</text>
</comment>
<dbReference type="Pfam" id="PF00126">
    <property type="entry name" value="HTH_1"/>
    <property type="match status" value="1"/>
</dbReference>
<dbReference type="EMBL" id="VLTJ01000011">
    <property type="protein sequence ID" value="TSH97118.1"/>
    <property type="molecule type" value="Genomic_DNA"/>
</dbReference>
<protein>
    <submittedName>
        <fullName evidence="6">LysR family transcriptional regulator</fullName>
    </submittedName>
</protein>
<feature type="domain" description="HTH lysR-type" evidence="5">
    <location>
        <begin position="1"/>
        <end position="58"/>
    </location>
</feature>
<dbReference type="InterPro" id="IPR000847">
    <property type="entry name" value="LysR_HTH_N"/>
</dbReference>
<accession>A0A556AVY8</accession>
<name>A0A556AVY8_9BURK</name>
<gene>
    <name evidence="6" type="ORF">FOZ76_07310</name>
</gene>
<dbReference type="Pfam" id="PF03466">
    <property type="entry name" value="LysR_substrate"/>
    <property type="match status" value="1"/>
</dbReference>
<dbReference type="GO" id="GO:0000976">
    <property type="term" value="F:transcription cis-regulatory region binding"/>
    <property type="evidence" value="ECO:0007669"/>
    <property type="project" value="TreeGrafter"/>
</dbReference>
<dbReference type="GO" id="GO:0003700">
    <property type="term" value="F:DNA-binding transcription factor activity"/>
    <property type="evidence" value="ECO:0007669"/>
    <property type="project" value="InterPro"/>
</dbReference>
<organism evidence="6 7">
    <name type="scientific">Verticiella sediminum</name>
    <dbReference type="NCBI Taxonomy" id="1247510"/>
    <lineage>
        <taxon>Bacteria</taxon>
        <taxon>Pseudomonadati</taxon>
        <taxon>Pseudomonadota</taxon>
        <taxon>Betaproteobacteria</taxon>
        <taxon>Burkholderiales</taxon>
        <taxon>Alcaligenaceae</taxon>
        <taxon>Verticiella</taxon>
    </lineage>
</organism>